<reference evidence="3" key="1">
    <citation type="journal article" date="2019" name="Int. J. Syst. Evol. Microbiol.">
        <title>The Global Catalogue of Microorganisms (GCM) 10K type strain sequencing project: providing services to taxonomists for standard genome sequencing and annotation.</title>
        <authorList>
            <consortium name="The Broad Institute Genomics Platform"/>
            <consortium name="The Broad Institute Genome Sequencing Center for Infectious Disease"/>
            <person name="Wu L."/>
            <person name="Ma J."/>
        </authorList>
    </citation>
    <scope>NUCLEOTIDE SEQUENCE [LARGE SCALE GENOMIC DNA]</scope>
    <source>
        <strain evidence="3">JCM 17906</strain>
    </source>
</reference>
<evidence type="ECO:0000313" key="2">
    <source>
        <dbReference type="EMBL" id="GAA4552794.1"/>
    </source>
</evidence>
<keyword evidence="3" id="KW-1185">Reference proteome</keyword>
<evidence type="ECO:0000256" key="1">
    <source>
        <dbReference type="SAM" id="Phobius"/>
    </source>
</evidence>
<dbReference type="Proteomes" id="UP001501598">
    <property type="component" value="Unassembled WGS sequence"/>
</dbReference>
<feature type="transmembrane region" description="Helical" evidence="1">
    <location>
        <begin position="68"/>
        <end position="90"/>
    </location>
</feature>
<protein>
    <submittedName>
        <fullName evidence="2">HsmA family protein</fullName>
    </submittedName>
</protein>
<keyword evidence="1" id="KW-0812">Transmembrane</keyword>
<dbReference type="EMBL" id="BAABGT010000075">
    <property type="protein sequence ID" value="GAA4552794.1"/>
    <property type="molecule type" value="Genomic_DNA"/>
</dbReference>
<feature type="transmembrane region" description="Helical" evidence="1">
    <location>
        <begin position="102"/>
        <end position="123"/>
    </location>
</feature>
<dbReference type="RefSeq" id="WP_345422570.1">
    <property type="nucleotide sequence ID" value="NZ_BAABGT010000075.1"/>
</dbReference>
<gene>
    <name evidence="2" type="ORF">GCM10023175_47230</name>
</gene>
<comment type="caution">
    <text evidence="2">The sequence shown here is derived from an EMBL/GenBank/DDBJ whole genome shotgun (WGS) entry which is preliminary data.</text>
</comment>
<organism evidence="2 3">
    <name type="scientific">Pseudonocardia xishanensis</name>
    <dbReference type="NCBI Taxonomy" id="630995"/>
    <lineage>
        <taxon>Bacteria</taxon>
        <taxon>Bacillati</taxon>
        <taxon>Actinomycetota</taxon>
        <taxon>Actinomycetes</taxon>
        <taxon>Pseudonocardiales</taxon>
        <taxon>Pseudonocardiaceae</taxon>
        <taxon>Pseudonocardia</taxon>
    </lineage>
</organism>
<keyword evidence="1" id="KW-1133">Transmembrane helix</keyword>
<sequence>MGPAAGLLVTVALVSYTTGVWAERRQGTQRARHVWSIGVGSVCDLVGTSIMTLLPDGEPSPVAEVLRASGYLAAALMALHVVAAGLVLRWGGPAARRNFPHFSVTVWSLWLVPYLAGVLGALIP</sequence>
<dbReference type="NCBIfam" id="TIGR03987">
    <property type="entry name" value="HsmA family protein"/>
    <property type="match status" value="1"/>
</dbReference>
<accession>A0ABP8RYH9</accession>
<name>A0ABP8RYH9_9PSEU</name>
<proteinExistence type="predicted"/>
<evidence type="ECO:0000313" key="3">
    <source>
        <dbReference type="Proteomes" id="UP001501598"/>
    </source>
</evidence>
<dbReference type="InterPro" id="IPR023813">
    <property type="entry name" value="HsmA-like"/>
</dbReference>
<keyword evidence="1" id="KW-0472">Membrane</keyword>